<feature type="chain" id="PRO_5009188394" evidence="9">
    <location>
        <begin position="27"/>
        <end position="672"/>
    </location>
</feature>
<evidence type="ECO:0000256" key="2">
    <source>
        <dbReference type="ARBA" id="ARBA00007381"/>
    </source>
</evidence>
<comment type="caution">
    <text evidence="10">The sequence shown here is derived from an EMBL/GenBank/DDBJ whole genome shotgun (WGS) entry which is preliminary data.</text>
</comment>
<name>A0A1E5VQG6_9POAL</name>
<keyword evidence="5" id="KW-0256">Endoplasmic reticulum</keyword>
<dbReference type="InterPro" id="IPR042050">
    <property type="entry name" value="BIP_NBD"/>
</dbReference>
<comment type="subcellular location">
    <subcellularLocation>
        <location evidence="1">Endoplasmic reticulum lumen</location>
    </subcellularLocation>
</comment>
<dbReference type="STRING" id="888268.A0A1E5VQG6"/>
<evidence type="ECO:0000256" key="6">
    <source>
        <dbReference type="ARBA" id="ARBA00022840"/>
    </source>
</evidence>
<proteinExistence type="inferred from homology"/>
<dbReference type="FunFam" id="3.90.640.10:FF:000153">
    <property type="entry name" value="Endoplasmic reticulum chaperone BiP"/>
    <property type="match status" value="1"/>
</dbReference>
<dbReference type="Gene3D" id="1.20.1270.10">
    <property type="match status" value="1"/>
</dbReference>
<dbReference type="FunFam" id="3.30.420.40:FF:000026">
    <property type="entry name" value="Heat shock protein 70"/>
    <property type="match status" value="1"/>
</dbReference>
<dbReference type="OrthoDB" id="2401965at2759"/>
<dbReference type="SUPFAM" id="SSF100934">
    <property type="entry name" value="Heat shock protein 70kD (HSP70), C-terminal subdomain"/>
    <property type="match status" value="1"/>
</dbReference>
<dbReference type="InterPro" id="IPR029048">
    <property type="entry name" value="HSP70_C_sf"/>
</dbReference>
<evidence type="ECO:0000256" key="7">
    <source>
        <dbReference type="RuleBase" id="RU003322"/>
    </source>
</evidence>
<accession>A0A1E5VQG6</accession>
<dbReference type="InterPro" id="IPR018181">
    <property type="entry name" value="Heat_shock_70_CS"/>
</dbReference>
<sequence length="672" mass="73653">MTKHSALALVLLSLLCAGYLCGVADGAEAPKGRKGSAASGPVIGIDLGTTYSCVGVYRNGHVDIIANDQGNRITPSWVAFTDDERLVGEAAKNQAPLNPHRTIFDIKRLIGRRFDDEEVQRDVRYMPYKVVDRGGKPYVEVPMKGGERKAFSPEEISAMILSKMRETAEAYLGQRVADAVVTVPAYFNDAQRQATKDAGTIAGLNVPRIINEPTAAAIAYGLDKKGAEMNVLVYDLGGGTFDVSVLSLDHGVFEVLATSGDTHLGGEDFDQRLMDHFIRLIKRKHGRDISKDARALGKLRRECERAKRALSSQHQVRVEIESLFDGVDFSEQLTRAKFEELNMDLFKKTLGPVKKAIADAKLKKTDIDEIVLVGGSTRIPKVQELLTDLFDGKEPNKGINPDEAVAYGAAVQGSIISGEGGAETKDILLLDVTPLTLGIETAGGMMTKLIPRNTRIPVKKSQVFTTYEDHQTTVSIKVFEGERSLTKDCRELGRFDLTGIPPAPRGVPQIEVTFEVDENGILHVTAADKAGGRSKSITITNDKGRLSQEEIDQMVREAEEFAEEDRRVRERVDARNRLENYVYRMRAAAKDGGGMAGKIGEEDRERMEAALAEVLEWLEEQDGGGRTAEKEDYEEKLREVEEVCGPIIKQVYEKSAGGAGGSPADEDDVNEL</sequence>
<dbReference type="Gene3D" id="2.60.34.10">
    <property type="entry name" value="Substrate Binding Domain Of DNAk, Chain A, domain 1"/>
    <property type="match status" value="1"/>
</dbReference>
<evidence type="ECO:0000256" key="4">
    <source>
        <dbReference type="ARBA" id="ARBA00022741"/>
    </source>
</evidence>
<dbReference type="PROSITE" id="PS00297">
    <property type="entry name" value="HSP70_1"/>
    <property type="match status" value="1"/>
</dbReference>
<keyword evidence="4 7" id="KW-0547">Nucleotide-binding</keyword>
<evidence type="ECO:0000256" key="3">
    <source>
        <dbReference type="ARBA" id="ARBA00022729"/>
    </source>
</evidence>
<dbReference type="NCBIfam" id="NF001413">
    <property type="entry name" value="PRK00290.1"/>
    <property type="match status" value="1"/>
</dbReference>
<keyword evidence="11" id="KW-1185">Reference proteome</keyword>
<dbReference type="PANTHER" id="PTHR19375">
    <property type="entry name" value="HEAT SHOCK PROTEIN 70KDA"/>
    <property type="match status" value="1"/>
</dbReference>
<dbReference type="SUPFAM" id="SSF53067">
    <property type="entry name" value="Actin-like ATPase domain"/>
    <property type="match status" value="2"/>
</dbReference>
<dbReference type="GO" id="GO:0140662">
    <property type="term" value="F:ATP-dependent protein folding chaperone"/>
    <property type="evidence" value="ECO:0007669"/>
    <property type="project" value="InterPro"/>
</dbReference>
<evidence type="ECO:0000256" key="5">
    <source>
        <dbReference type="ARBA" id="ARBA00022824"/>
    </source>
</evidence>
<comment type="similarity">
    <text evidence="2 7">Belongs to the heat shock protein 70 family.</text>
</comment>
<dbReference type="InterPro" id="IPR029047">
    <property type="entry name" value="HSP70_peptide-bd_sf"/>
</dbReference>
<keyword evidence="6 7" id="KW-0067">ATP-binding</keyword>
<protein>
    <submittedName>
        <fullName evidence="10">Luminal-binding protein 4</fullName>
    </submittedName>
</protein>
<gene>
    <name evidence="10" type="ORF">BAE44_0011607</name>
</gene>
<reference evidence="10 11" key="1">
    <citation type="submission" date="2016-09" db="EMBL/GenBank/DDBJ databases">
        <title>The draft genome of Dichanthelium oligosanthes: A C3 panicoid grass species.</title>
        <authorList>
            <person name="Studer A.J."/>
            <person name="Schnable J.C."/>
            <person name="Brutnell T.P."/>
        </authorList>
    </citation>
    <scope>NUCLEOTIDE SEQUENCE [LARGE SCALE GENOMIC DNA]</scope>
    <source>
        <strain evidence="11">cv. Kellogg 1175</strain>
        <tissue evidence="10">Leaf</tissue>
    </source>
</reference>
<dbReference type="EMBL" id="LWDX02032649">
    <property type="protein sequence ID" value="OEL27375.1"/>
    <property type="molecule type" value="Genomic_DNA"/>
</dbReference>
<dbReference type="PRINTS" id="PR00301">
    <property type="entry name" value="HEATSHOCK70"/>
</dbReference>
<feature type="signal peptide" evidence="9">
    <location>
        <begin position="1"/>
        <end position="26"/>
    </location>
</feature>
<evidence type="ECO:0000256" key="9">
    <source>
        <dbReference type="SAM" id="SignalP"/>
    </source>
</evidence>
<dbReference type="Gene3D" id="3.30.420.40">
    <property type="match status" value="2"/>
</dbReference>
<dbReference type="PROSITE" id="PS01036">
    <property type="entry name" value="HSP70_3"/>
    <property type="match status" value="1"/>
</dbReference>
<feature type="region of interest" description="Disordered" evidence="8">
    <location>
        <begin position="652"/>
        <end position="672"/>
    </location>
</feature>
<dbReference type="Gene3D" id="3.90.640.10">
    <property type="entry name" value="Actin, Chain A, domain 4"/>
    <property type="match status" value="1"/>
</dbReference>
<dbReference type="InterPro" id="IPR013126">
    <property type="entry name" value="Hsp_70_fam"/>
</dbReference>
<keyword evidence="3 9" id="KW-0732">Signal</keyword>
<dbReference type="Pfam" id="PF00012">
    <property type="entry name" value="HSP70"/>
    <property type="match status" value="1"/>
</dbReference>
<evidence type="ECO:0000256" key="8">
    <source>
        <dbReference type="SAM" id="MobiDB-lite"/>
    </source>
</evidence>
<evidence type="ECO:0000313" key="11">
    <source>
        <dbReference type="Proteomes" id="UP000095767"/>
    </source>
</evidence>
<dbReference type="SUPFAM" id="SSF100920">
    <property type="entry name" value="Heat shock protein 70kD (HSP70), peptide-binding domain"/>
    <property type="match status" value="1"/>
</dbReference>
<dbReference type="Proteomes" id="UP000095767">
    <property type="component" value="Unassembled WGS sequence"/>
</dbReference>
<dbReference type="CDD" id="cd10241">
    <property type="entry name" value="ASKHA_NBD_HSP70_BiP"/>
    <property type="match status" value="1"/>
</dbReference>
<dbReference type="PROSITE" id="PS00329">
    <property type="entry name" value="HSP70_2"/>
    <property type="match status" value="1"/>
</dbReference>
<evidence type="ECO:0000313" key="10">
    <source>
        <dbReference type="EMBL" id="OEL27375.1"/>
    </source>
</evidence>
<evidence type="ECO:0000256" key="1">
    <source>
        <dbReference type="ARBA" id="ARBA00004319"/>
    </source>
</evidence>
<dbReference type="FunFam" id="2.60.34.10:FF:000002">
    <property type="entry name" value="Heat shock 70 kDa"/>
    <property type="match status" value="1"/>
</dbReference>
<organism evidence="10 11">
    <name type="scientific">Dichanthelium oligosanthes</name>
    <dbReference type="NCBI Taxonomy" id="888268"/>
    <lineage>
        <taxon>Eukaryota</taxon>
        <taxon>Viridiplantae</taxon>
        <taxon>Streptophyta</taxon>
        <taxon>Embryophyta</taxon>
        <taxon>Tracheophyta</taxon>
        <taxon>Spermatophyta</taxon>
        <taxon>Magnoliopsida</taxon>
        <taxon>Liliopsida</taxon>
        <taxon>Poales</taxon>
        <taxon>Poaceae</taxon>
        <taxon>PACMAD clade</taxon>
        <taxon>Panicoideae</taxon>
        <taxon>Panicodae</taxon>
        <taxon>Paniceae</taxon>
        <taxon>Dichantheliinae</taxon>
        <taxon>Dichanthelium</taxon>
    </lineage>
</organism>
<dbReference type="InterPro" id="IPR043129">
    <property type="entry name" value="ATPase_NBD"/>
</dbReference>
<dbReference type="GO" id="GO:0005788">
    <property type="term" value="C:endoplasmic reticulum lumen"/>
    <property type="evidence" value="ECO:0007669"/>
    <property type="project" value="UniProtKB-SubCell"/>
</dbReference>
<dbReference type="GO" id="GO:0005524">
    <property type="term" value="F:ATP binding"/>
    <property type="evidence" value="ECO:0007669"/>
    <property type="project" value="UniProtKB-KW"/>
</dbReference>
<dbReference type="AlphaFoldDB" id="A0A1E5VQG6"/>